<dbReference type="EMBL" id="BAABUJ010000011">
    <property type="protein sequence ID" value="GAA5798806.1"/>
    <property type="molecule type" value="Genomic_DNA"/>
</dbReference>
<protein>
    <submittedName>
        <fullName evidence="1">Uncharacterized protein</fullName>
    </submittedName>
</protein>
<organism evidence="1 2">
    <name type="scientific">Helicostylum pulchrum</name>
    <dbReference type="NCBI Taxonomy" id="562976"/>
    <lineage>
        <taxon>Eukaryota</taxon>
        <taxon>Fungi</taxon>
        <taxon>Fungi incertae sedis</taxon>
        <taxon>Mucoromycota</taxon>
        <taxon>Mucoromycotina</taxon>
        <taxon>Mucoromycetes</taxon>
        <taxon>Mucorales</taxon>
        <taxon>Mucorineae</taxon>
        <taxon>Mucoraceae</taxon>
        <taxon>Helicostylum</taxon>
    </lineage>
</organism>
<evidence type="ECO:0000313" key="1">
    <source>
        <dbReference type="EMBL" id="GAA5798806.1"/>
    </source>
</evidence>
<accession>A0ABP9XVS2</accession>
<evidence type="ECO:0000313" key="2">
    <source>
        <dbReference type="Proteomes" id="UP001476247"/>
    </source>
</evidence>
<reference evidence="1 2" key="1">
    <citation type="submission" date="2024-04" db="EMBL/GenBank/DDBJ databases">
        <title>genome sequences of Mucor flavus KT1a and Helicostylum pulchrum KT1b strains isolation_sourced from the surface of a dry-aged beef.</title>
        <authorList>
            <person name="Toyotome T."/>
            <person name="Hosono M."/>
            <person name="Torimaru M."/>
            <person name="Fukuda K."/>
            <person name="Mikami N."/>
        </authorList>
    </citation>
    <scope>NUCLEOTIDE SEQUENCE [LARGE SCALE GENOMIC DNA]</scope>
    <source>
        <strain evidence="1 2">KT1b</strain>
    </source>
</reference>
<sequence length="146" mass="17194">MSSSDDIQFITVPMDYINMPCLQDMFDKMEAMIKDGLQAHPNIDEEELRRRLTGKLCWNDLSQMEVHFRRPAPPAEKKPLTVWNEVVREVFEATPDFNFNKDMGAVKRKYDEIRGNPEIISAYEEKLQREYLQRESVESQHVASLR</sequence>
<dbReference type="Proteomes" id="UP001476247">
    <property type="component" value="Unassembled WGS sequence"/>
</dbReference>
<name>A0ABP9XVS2_9FUNG</name>
<proteinExistence type="predicted"/>
<keyword evidence="2" id="KW-1185">Reference proteome</keyword>
<gene>
    <name evidence="1" type="ORF">HPULCUR_004212</name>
</gene>
<comment type="caution">
    <text evidence="1">The sequence shown here is derived from an EMBL/GenBank/DDBJ whole genome shotgun (WGS) entry which is preliminary data.</text>
</comment>